<protein>
    <recommendedName>
        <fullName evidence="2">HTH merR-type domain-containing protein</fullName>
    </recommendedName>
</protein>
<dbReference type="CDD" id="cd00592">
    <property type="entry name" value="HTH_MerR-like"/>
    <property type="match status" value="1"/>
</dbReference>
<dbReference type="GO" id="GO:0003677">
    <property type="term" value="F:DNA binding"/>
    <property type="evidence" value="ECO:0007669"/>
    <property type="project" value="UniProtKB-KW"/>
</dbReference>
<name>A0A6J4V5L5_9BACT</name>
<dbReference type="PRINTS" id="PR00040">
    <property type="entry name" value="HTHMERR"/>
</dbReference>
<dbReference type="InterPro" id="IPR000551">
    <property type="entry name" value="MerR-type_HTH_dom"/>
</dbReference>
<dbReference type="AlphaFoldDB" id="A0A6J4V5L5"/>
<dbReference type="PANTHER" id="PTHR30204:SF93">
    <property type="entry name" value="HTH MERR-TYPE DOMAIN-CONTAINING PROTEIN"/>
    <property type="match status" value="1"/>
</dbReference>
<keyword evidence="1" id="KW-0238">DNA-binding</keyword>
<dbReference type="EMBL" id="CADCWM010000557">
    <property type="protein sequence ID" value="CAA9568734.1"/>
    <property type="molecule type" value="Genomic_DNA"/>
</dbReference>
<feature type="domain" description="HTH merR-type" evidence="2">
    <location>
        <begin position="5"/>
        <end position="74"/>
    </location>
</feature>
<evidence type="ECO:0000256" key="1">
    <source>
        <dbReference type="ARBA" id="ARBA00023125"/>
    </source>
</evidence>
<organism evidence="3">
    <name type="scientific">uncultured Thermomicrobiales bacterium</name>
    <dbReference type="NCBI Taxonomy" id="1645740"/>
    <lineage>
        <taxon>Bacteria</taxon>
        <taxon>Pseudomonadati</taxon>
        <taxon>Thermomicrobiota</taxon>
        <taxon>Thermomicrobia</taxon>
        <taxon>Thermomicrobiales</taxon>
        <taxon>environmental samples</taxon>
    </lineage>
</organism>
<dbReference type="GO" id="GO:0003700">
    <property type="term" value="F:DNA-binding transcription factor activity"/>
    <property type="evidence" value="ECO:0007669"/>
    <property type="project" value="InterPro"/>
</dbReference>
<dbReference type="Gene3D" id="1.10.1660.10">
    <property type="match status" value="1"/>
</dbReference>
<dbReference type="InterPro" id="IPR047057">
    <property type="entry name" value="MerR_fam"/>
</dbReference>
<accession>A0A6J4V5L5</accession>
<proteinExistence type="predicted"/>
<reference evidence="3" key="1">
    <citation type="submission" date="2020-02" db="EMBL/GenBank/DDBJ databases">
        <authorList>
            <person name="Meier V. D."/>
        </authorList>
    </citation>
    <scope>NUCLEOTIDE SEQUENCE</scope>
    <source>
        <strain evidence="3">AVDCRST_MAG88</strain>
    </source>
</reference>
<gene>
    <name evidence="3" type="ORF">AVDCRST_MAG88-2137</name>
</gene>
<dbReference type="PROSITE" id="PS50937">
    <property type="entry name" value="HTH_MERR_2"/>
    <property type="match status" value="1"/>
</dbReference>
<dbReference type="Pfam" id="PF13411">
    <property type="entry name" value="MerR_1"/>
    <property type="match status" value="1"/>
</dbReference>
<sequence>MAGRLYKIGELAALSGVPAKTIRFYSDIGALPPTNVSDSGYRLYSDTDRGRLELIRTLRDIDIALPTIIDLLHDRGSVTGALTLQLAAVEVALRTVRRQHALLKAALDKGEEGALVYLDQARTIAKLNALERQQFLSDHLERAFARVPADEGWKAHFWQGAVLDLPEELTEAQFAAWLELAELVSDEGFIQRLNQMGRETWNAARGQGETAGWDHDSQRIYHEAAEAKRAGHAPHSVHAQGLVDAYIGQQARLAGRRDDPNFPADLLATIERNTDPRAARCWELIAILKGWPSESPIATGHSWLVEGLRRRVTRDAPAGRTAGSP</sequence>
<evidence type="ECO:0000259" key="2">
    <source>
        <dbReference type="PROSITE" id="PS50937"/>
    </source>
</evidence>
<dbReference type="SUPFAM" id="SSF46955">
    <property type="entry name" value="Putative DNA-binding domain"/>
    <property type="match status" value="1"/>
</dbReference>
<dbReference type="SMART" id="SM00422">
    <property type="entry name" value="HTH_MERR"/>
    <property type="match status" value="1"/>
</dbReference>
<evidence type="ECO:0000313" key="3">
    <source>
        <dbReference type="EMBL" id="CAA9568734.1"/>
    </source>
</evidence>
<dbReference type="PANTHER" id="PTHR30204">
    <property type="entry name" value="REDOX-CYCLING DRUG-SENSING TRANSCRIPTIONAL ACTIVATOR SOXR"/>
    <property type="match status" value="1"/>
</dbReference>
<dbReference type="InterPro" id="IPR009061">
    <property type="entry name" value="DNA-bd_dom_put_sf"/>
</dbReference>